<keyword evidence="1" id="KW-0963">Cytoplasm</keyword>
<dbReference type="WBParaSite" id="SVE_0747400.1">
    <property type="protein sequence ID" value="SVE_0747400.1"/>
    <property type="gene ID" value="SVE_0747400"/>
</dbReference>
<sequence>MDTKNSANPPSNFDKNSDIPTEVIKFIVYMKKLYDNRSVNELKQVYDQGFIDISEKYYLERPWPNPSVIEKVITNPKQYFMIIYKEIYYKSIKKPLPLYIQCDSFTNLSSFFSLLLNSGKETEHPVTFLLPANWIWDIIESFINQYVSFCHYKANHSLRTIEENRQLEEI</sequence>
<dbReference type="STRING" id="75913.A0A0K0FF35"/>
<dbReference type="Proteomes" id="UP000035680">
    <property type="component" value="Unassembled WGS sequence"/>
</dbReference>
<evidence type="ECO:0000256" key="3">
    <source>
        <dbReference type="ARBA" id="ARBA00022917"/>
    </source>
</evidence>
<dbReference type="InterPro" id="IPR019382">
    <property type="entry name" value="eIF3l"/>
</dbReference>
<keyword evidence="4" id="KW-1185">Reference proteome</keyword>
<dbReference type="PANTHER" id="PTHR13242:SF0">
    <property type="entry name" value="EUKARYOTIC TRANSLATION INITIATION FACTOR 3 SUBUNIT L"/>
    <property type="match status" value="1"/>
</dbReference>
<organism evidence="4 5">
    <name type="scientific">Strongyloides venezuelensis</name>
    <name type="common">Threadworm</name>
    <dbReference type="NCBI Taxonomy" id="75913"/>
    <lineage>
        <taxon>Eukaryota</taxon>
        <taxon>Metazoa</taxon>
        <taxon>Ecdysozoa</taxon>
        <taxon>Nematoda</taxon>
        <taxon>Chromadorea</taxon>
        <taxon>Rhabditida</taxon>
        <taxon>Tylenchina</taxon>
        <taxon>Panagrolaimomorpha</taxon>
        <taxon>Strongyloidoidea</taxon>
        <taxon>Strongyloididae</taxon>
        <taxon>Strongyloides</taxon>
    </lineage>
</organism>
<dbReference type="PANTHER" id="PTHR13242">
    <property type="entry name" value="EUKARYOTIC TRANSLATION INITIATION FACTOR 3"/>
    <property type="match status" value="1"/>
</dbReference>
<accession>A0A0K0FF35</accession>
<dbReference type="GO" id="GO:0003743">
    <property type="term" value="F:translation initiation factor activity"/>
    <property type="evidence" value="ECO:0007669"/>
    <property type="project" value="UniProtKB-KW"/>
</dbReference>
<dbReference type="GO" id="GO:0005852">
    <property type="term" value="C:eukaryotic translation initiation factor 3 complex"/>
    <property type="evidence" value="ECO:0007669"/>
    <property type="project" value="InterPro"/>
</dbReference>
<evidence type="ECO:0000313" key="4">
    <source>
        <dbReference type="Proteomes" id="UP000035680"/>
    </source>
</evidence>
<keyword evidence="3" id="KW-0648">Protein biosynthesis</keyword>
<evidence type="ECO:0000313" key="5">
    <source>
        <dbReference type="WBParaSite" id="SVE_0747400.1"/>
    </source>
</evidence>
<dbReference type="Pfam" id="PF10255">
    <property type="entry name" value="Paf67"/>
    <property type="match status" value="1"/>
</dbReference>
<reference evidence="4" key="1">
    <citation type="submission" date="2014-07" db="EMBL/GenBank/DDBJ databases">
        <authorList>
            <person name="Martin A.A"/>
            <person name="De Silva N."/>
        </authorList>
    </citation>
    <scope>NUCLEOTIDE SEQUENCE</scope>
</reference>
<evidence type="ECO:0000256" key="1">
    <source>
        <dbReference type="ARBA" id="ARBA00022490"/>
    </source>
</evidence>
<evidence type="ECO:0000256" key="2">
    <source>
        <dbReference type="ARBA" id="ARBA00022540"/>
    </source>
</evidence>
<proteinExistence type="predicted"/>
<reference evidence="5" key="2">
    <citation type="submission" date="2015-08" db="UniProtKB">
        <authorList>
            <consortium name="WormBaseParasite"/>
        </authorList>
    </citation>
    <scope>IDENTIFICATION</scope>
</reference>
<keyword evidence="2" id="KW-0396">Initiation factor</keyword>
<dbReference type="AlphaFoldDB" id="A0A0K0FF35"/>
<name>A0A0K0FF35_STRVS</name>
<protein>
    <submittedName>
        <fullName evidence="5">Eukaryotic translation initiation factor 3 subunit L (inferred by orthology to a zebrafish protein)</fullName>
    </submittedName>
</protein>